<keyword evidence="4 5" id="KW-0472">Membrane</keyword>
<dbReference type="Gene3D" id="1.20.1250.20">
    <property type="entry name" value="MFS general substrate transporter like domains"/>
    <property type="match status" value="1"/>
</dbReference>
<evidence type="ECO:0008006" key="8">
    <source>
        <dbReference type="Google" id="ProtNLM"/>
    </source>
</evidence>
<evidence type="ECO:0000256" key="5">
    <source>
        <dbReference type="SAM" id="Phobius"/>
    </source>
</evidence>
<comment type="caution">
    <text evidence="6">The sequence shown here is derived from an EMBL/GenBank/DDBJ whole genome shotgun (WGS) entry which is preliminary data.</text>
</comment>
<dbReference type="InterPro" id="IPR051068">
    <property type="entry name" value="MFS_Domain-Containing_Protein"/>
</dbReference>
<feature type="non-terminal residue" evidence="6">
    <location>
        <position position="1"/>
    </location>
</feature>
<evidence type="ECO:0000313" key="6">
    <source>
        <dbReference type="EMBL" id="GMR35544.1"/>
    </source>
</evidence>
<dbReference type="PANTHER" id="PTHR23510">
    <property type="entry name" value="INNER MEMBRANE TRANSPORT PROTEIN YAJR"/>
    <property type="match status" value="1"/>
</dbReference>
<feature type="transmembrane region" description="Helical" evidence="5">
    <location>
        <begin position="212"/>
        <end position="232"/>
    </location>
</feature>
<dbReference type="PANTHER" id="PTHR23510:SF25">
    <property type="entry name" value="MFS DOMAIN-CONTAINING PROTEIN"/>
    <property type="match status" value="1"/>
</dbReference>
<keyword evidence="3 5" id="KW-1133">Transmembrane helix</keyword>
<keyword evidence="2 5" id="KW-0812">Transmembrane</keyword>
<name>A0AAN4Z8Y2_9BILA</name>
<feature type="transmembrane region" description="Helical" evidence="5">
    <location>
        <begin position="244"/>
        <end position="262"/>
    </location>
</feature>
<dbReference type="EMBL" id="BTRK01000002">
    <property type="protein sequence ID" value="GMR35544.1"/>
    <property type="molecule type" value="Genomic_DNA"/>
</dbReference>
<organism evidence="6 7">
    <name type="scientific">Pristionchus mayeri</name>
    <dbReference type="NCBI Taxonomy" id="1317129"/>
    <lineage>
        <taxon>Eukaryota</taxon>
        <taxon>Metazoa</taxon>
        <taxon>Ecdysozoa</taxon>
        <taxon>Nematoda</taxon>
        <taxon>Chromadorea</taxon>
        <taxon>Rhabditida</taxon>
        <taxon>Rhabditina</taxon>
        <taxon>Diplogasteromorpha</taxon>
        <taxon>Diplogasteroidea</taxon>
        <taxon>Neodiplogasteridae</taxon>
        <taxon>Pristionchus</taxon>
    </lineage>
</organism>
<dbReference type="SUPFAM" id="SSF103473">
    <property type="entry name" value="MFS general substrate transporter"/>
    <property type="match status" value="1"/>
</dbReference>
<dbReference type="Proteomes" id="UP001328107">
    <property type="component" value="Unassembled WGS sequence"/>
</dbReference>
<feature type="transmembrane region" description="Helical" evidence="5">
    <location>
        <begin position="87"/>
        <end position="109"/>
    </location>
</feature>
<protein>
    <recommendedName>
        <fullName evidence="8">Membrane transporter</fullName>
    </recommendedName>
</protein>
<evidence type="ECO:0000256" key="4">
    <source>
        <dbReference type="ARBA" id="ARBA00023136"/>
    </source>
</evidence>
<reference evidence="7" key="1">
    <citation type="submission" date="2022-10" db="EMBL/GenBank/DDBJ databases">
        <title>Genome assembly of Pristionchus species.</title>
        <authorList>
            <person name="Yoshida K."/>
            <person name="Sommer R.J."/>
        </authorList>
    </citation>
    <scope>NUCLEOTIDE SEQUENCE [LARGE SCALE GENOMIC DNA]</scope>
    <source>
        <strain evidence="7">RS5460</strain>
    </source>
</reference>
<dbReference type="AlphaFoldDB" id="A0AAN4Z8Y2"/>
<sequence length="271" mass="30133">ILNFATLLIAIFCFEEPDLDELEDEKQMPLDQAMCKAWNQIKKLDRSLVVLCFVEKSFSSYGFAAMYTTMSPYVTETFNVSEAQALWILSVAQSVAGCISLATVAIFMLSPLARIAKARYLFPFALSCYFLMYLLSFPWPGISEEIPLRNNETAPYGCDADRYTWCGDGITITQHIFWLGICSILFGIGIPVSLIAFDTIYSKVLGSIDQNIMQGLLIIMDDLALAGAPMISTKSFEAFGPGPMWLSVAGICLLGLVLWMAMMPKLKRLNI</sequence>
<feature type="transmembrane region" description="Helical" evidence="5">
    <location>
        <begin position="48"/>
        <end position="67"/>
    </location>
</feature>
<comment type="subcellular location">
    <subcellularLocation>
        <location evidence="1">Membrane</location>
        <topology evidence="1">Multi-pass membrane protein</topology>
    </subcellularLocation>
</comment>
<gene>
    <name evidence="6" type="ORF">PMAYCL1PPCAC_05739</name>
</gene>
<feature type="transmembrane region" description="Helical" evidence="5">
    <location>
        <begin position="176"/>
        <end position="200"/>
    </location>
</feature>
<evidence type="ECO:0000313" key="7">
    <source>
        <dbReference type="Proteomes" id="UP001328107"/>
    </source>
</evidence>
<evidence type="ECO:0000256" key="3">
    <source>
        <dbReference type="ARBA" id="ARBA00022989"/>
    </source>
</evidence>
<proteinExistence type="predicted"/>
<evidence type="ECO:0000256" key="1">
    <source>
        <dbReference type="ARBA" id="ARBA00004141"/>
    </source>
</evidence>
<accession>A0AAN4Z8Y2</accession>
<keyword evidence="7" id="KW-1185">Reference proteome</keyword>
<dbReference type="GO" id="GO:0005765">
    <property type="term" value="C:lysosomal membrane"/>
    <property type="evidence" value="ECO:0007669"/>
    <property type="project" value="TreeGrafter"/>
</dbReference>
<dbReference type="InterPro" id="IPR036259">
    <property type="entry name" value="MFS_trans_sf"/>
</dbReference>
<feature type="transmembrane region" description="Helical" evidence="5">
    <location>
        <begin position="121"/>
        <end position="139"/>
    </location>
</feature>
<evidence type="ECO:0000256" key="2">
    <source>
        <dbReference type="ARBA" id="ARBA00022692"/>
    </source>
</evidence>